<dbReference type="Proteomes" id="UP001176940">
    <property type="component" value="Unassembled WGS sequence"/>
</dbReference>
<dbReference type="Gene3D" id="3.30.40.10">
    <property type="entry name" value="Zinc/RING finger domain, C3HC4 (zinc finger)"/>
    <property type="match status" value="1"/>
</dbReference>
<evidence type="ECO:0000313" key="7">
    <source>
        <dbReference type="Proteomes" id="UP001176940"/>
    </source>
</evidence>
<organism evidence="6 7">
    <name type="scientific">Ranitomeya imitator</name>
    <name type="common">mimic poison frog</name>
    <dbReference type="NCBI Taxonomy" id="111125"/>
    <lineage>
        <taxon>Eukaryota</taxon>
        <taxon>Metazoa</taxon>
        <taxon>Chordata</taxon>
        <taxon>Craniata</taxon>
        <taxon>Vertebrata</taxon>
        <taxon>Euteleostomi</taxon>
        <taxon>Amphibia</taxon>
        <taxon>Batrachia</taxon>
        <taxon>Anura</taxon>
        <taxon>Neobatrachia</taxon>
        <taxon>Hyloidea</taxon>
        <taxon>Dendrobatidae</taxon>
        <taxon>Dendrobatinae</taxon>
        <taxon>Ranitomeya</taxon>
    </lineage>
</organism>
<dbReference type="EMBL" id="CAUEEQ010001947">
    <property type="protein sequence ID" value="CAJ0921326.1"/>
    <property type="molecule type" value="Genomic_DNA"/>
</dbReference>
<dbReference type="InterPro" id="IPR013083">
    <property type="entry name" value="Znf_RING/FYVE/PHD"/>
</dbReference>
<dbReference type="SUPFAM" id="SSF57903">
    <property type="entry name" value="FYVE/PHD zinc finger"/>
    <property type="match status" value="1"/>
</dbReference>
<protein>
    <recommendedName>
        <fullName evidence="5">PHD-type domain-containing protein</fullName>
    </recommendedName>
</protein>
<keyword evidence="7" id="KW-1185">Reference proteome</keyword>
<evidence type="ECO:0000256" key="4">
    <source>
        <dbReference type="PROSITE-ProRule" id="PRU00146"/>
    </source>
</evidence>
<keyword evidence="1" id="KW-0479">Metal-binding</keyword>
<dbReference type="InterPro" id="IPR011011">
    <property type="entry name" value="Znf_FYVE_PHD"/>
</dbReference>
<feature type="non-terminal residue" evidence="6">
    <location>
        <position position="137"/>
    </location>
</feature>
<comment type="caution">
    <text evidence="6">The sequence shown here is derived from an EMBL/GenBank/DDBJ whole genome shotgun (WGS) entry which is preliminary data.</text>
</comment>
<dbReference type="PROSITE" id="PS50016">
    <property type="entry name" value="ZF_PHD_2"/>
    <property type="match status" value="1"/>
</dbReference>
<dbReference type="InterPro" id="IPR019787">
    <property type="entry name" value="Znf_PHD-finger"/>
</dbReference>
<evidence type="ECO:0000259" key="5">
    <source>
        <dbReference type="PROSITE" id="PS50016"/>
    </source>
</evidence>
<keyword evidence="3" id="KW-0862">Zinc</keyword>
<name>A0ABN9KRS5_9NEOB</name>
<proteinExistence type="predicted"/>
<keyword evidence="2 4" id="KW-0863">Zinc-finger</keyword>
<feature type="domain" description="PHD-type" evidence="5">
    <location>
        <begin position="27"/>
        <end position="82"/>
    </location>
</feature>
<accession>A0ABN9KRS5</accession>
<sequence>MQCGARTSPQWYLNCLLCYNCFQQQTSLPCPVCDHPLQADVHKDLLHCQMCKRWIHLDCEKCADYLDDHWKDDYSCALCKQSDVEDGDECMVMEVADADAACTDELEVDTGGKMTFQEEALNHNDHVPGAALMCLDE</sequence>
<gene>
    <name evidence="6" type="ORF">RIMI_LOCUS1491138</name>
</gene>
<evidence type="ECO:0000256" key="2">
    <source>
        <dbReference type="ARBA" id="ARBA00022771"/>
    </source>
</evidence>
<evidence type="ECO:0000313" key="6">
    <source>
        <dbReference type="EMBL" id="CAJ0921326.1"/>
    </source>
</evidence>
<reference evidence="6" key="1">
    <citation type="submission" date="2023-07" db="EMBL/GenBank/DDBJ databases">
        <authorList>
            <person name="Stuckert A."/>
        </authorList>
    </citation>
    <scope>NUCLEOTIDE SEQUENCE</scope>
</reference>
<evidence type="ECO:0000256" key="3">
    <source>
        <dbReference type="ARBA" id="ARBA00022833"/>
    </source>
</evidence>
<evidence type="ECO:0000256" key="1">
    <source>
        <dbReference type="ARBA" id="ARBA00022723"/>
    </source>
</evidence>